<sequence>MERKSHIDTFGAVALVLFALNLAFNQVVVKVTNGGFGPVFLAGLRSVGGAVVLLLWMKARGVSFTLPRSSITAGVVSGGLFAIEFMCLFTALDLTTVGRVSIIFYSMPVWLALSAHVLLPAERLSRLRIVGLLLAMGGVVLALLDRSNGQASLLGDLLALCAAFCWAAIAMLVRVTPLSRVPPEQQLLWQLIISAPLLVLAAPLFGDLLRDVQPIHLWGLAFQIVVVASFGFLAWFWLMSIYPASSVASFSFLSPVFSVILGWLLLGEHVGWTIWAALVLVAAGIFLINRK</sequence>
<dbReference type="Pfam" id="PF00892">
    <property type="entry name" value="EamA"/>
    <property type="match status" value="2"/>
</dbReference>
<dbReference type="InterPro" id="IPR000620">
    <property type="entry name" value="EamA_dom"/>
</dbReference>
<feature type="transmembrane region" description="Helical" evidence="6">
    <location>
        <begin position="217"/>
        <end position="238"/>
    </location>
</feature>
<comment type="caution">
    <text evidence="8">The sequence shown here is derived from an EMBL/GenBank/DDBJ whole genome shotgun (WGS) entry which is preliminary data.</text>
</comment>
<feature type="transmembrane region" description="Helical" evidence="6">
    <location>
        <begin position="272"/>
        <end position="289"/>
    </location>
</feature>
<name>A0A073J514_9RHOB</name>
<feature type="domain" description="EamA" evidence="7">
    <location>
        <begin position="154"/>
        <end position="289"/>
    </location>
</feature>
<dbReference type="RefSeq" id="WP_037922023.1">
    <property type="nucleotide sequence ID" value="NZ_CP054599.1"/>
</dbReference>
<comment type="similarity">
    <text evidence="2">Belongs to the EamA transporter family.</text>
</comment>
<evidence type="ECO:0000256" key="4">
    <source>
        <dbReference type="ARBA" id="ARBA00022989"/>
    </source>
</evidence>
<dbReference type="InterPro" id="IPR050638">
    <property type="entry name" value="AA-Vitamin_Transporters"/>
</dbReference>
<dbReference type="GeneID" id="68870252"/>
<organism evidence="8 9">
    <name type="scientific">Pseudosulfitobacter pseudonitzschiae</name>
    <dbReference type="NCBI Taxonomy" id="1402135"/>
    <lineage>
        <taxon>Bacteria</taxon>
        <taxon>Pseudomonadati</taxon>
        <taxon>Pseudomonadota</taxon>
        <taxon>Alphaproteobacteria</taxon>
        <taxon>Rhodobacterales</taxon>
        <taxon>Roseobacteraceae</taxon>
        <taxon>Pseudosulfitobacter</taxon>
    </lineage>
</organism>
<feature type="transmembrane region" description="Helical" evidence="6">
    <location>
        <begin position="247"/>
        <end position="266"/>
    </location>
</feature>
<keyword evidence="3 6" id="KW-0812">Transmembrane</keyword>
<dbReference type="OrthoDB" id="184388at2"/>
<feature type="domain" description="EamA" evidence="7">
    <location>
        <begin position="10"/>
        <end position="143"/>
    </location>
</feature>
<evidence type="ECO:0000256" key="5">
    <source>
        <dbReference type="ARBA" id="ARBA00023136"/>
    </source>
</evidence>
<dbReference type="SUPFAM" id="SSF103481">
    <property type="entry name" value="Multidrug resistance efflux transporter EmrE"/>
    <property type="match status" value="2"/>
</dbReference>
<evidence type="ECO:0000313" key="8">
    <source>
        <dbReference type="EMBL" id="KEJ97713.1"/>
    </source>
</evidence>
<evidence type="ECO:0000259" key="7">
    <source>
        <dbReference type="Pfam" id="PF00892"/>
    </source>
</evidence>
<dbReference type="PANTHER" id="PTHR32322">
    <property type="entry name" value="INNER MEMBRANE TRANSPORTER"/>
    <property type="match status" value="1"/>
</dbReference>
<evidence type="ECO:0000256" key="1">
    <source>
        <dbReference type="ARBA" id="ARBA00004141"/>
    </source>
</evidence>
<keyword evidence="9" id="KW-1185">Reference proteome</keyword>
<evidence type="ECO:0000256" key="2">
    <source>
        <dbReference type="ARBA" id="ARBA00007362"/>
    </source>
</evidence>
<dbReference type="Gene3D" id="1.10.3730.20">
    <property type="match status" value="1"/>
</dbReference>
<evidence type="ECO:0000313" key="9">
    <source>
        <dbReference type="Proteomes" id="UP000027746"/>
    </source>
</evidence>
<accession>A0A073J514</accession>
<feature type="transmembrane region" description="Helical" evidence="6">
    <location>
        <begin position="98"/>
        <end position="119"/>
    </location>
</feature>
<feature type="transmembrane region" description="Helical" evidence="6">
    <location>
        <begin position="157"/>
        <end position="175"/>
    </location>
</feature>
<dbReference type="PANTHER" id="PTHR32322:SF2">
    <property type="entry name" value="EAMA DOMAIN-CONTAINING PROTEIN"/>
    <property type="match status" value="1"/>
</dbReference>
<protein>
    <submittedName>
        <fullName evidence="8">Multidrug transporter</fullName>
    </submittedName>
</protein>
<comment type="subcellular location">
    <subcellularLocation>
        <location evidence="1">Membrane</location>
        <topology evidence="1">Multi-pass membrane protein</topology>
    </subcellularLocation>
</comment>
<evidence type="ECO:0000256" key="3">
    <source>
        <dbReference type="ARBA" id="ARBA00022692"/>
    </source>
</evidence>
<dbReference type="EMBL" id="JAMD01000001">
    <property type="protein sequence ID" value="KEJ97713.1"/>
    <property type="molecule type" value="Genomic_DNA"/>
</dbReference>
<keyword evidence="4 6" id="KW-1133">Transmembrane helix</keyword>
<evidence type="ECO:0000256" key="6">
    <source>
        <dbReference type="SAM" id="Phobius"/>
    </source>
</evidence>
<dbReference type="InterPro" id="IPR037185">
    <property type="entry name" value="EmrE-like"/>
</dbReference>
<dbReference type="Proteomes" id="UP000027746">
    <property type="component" value="Unassembled WGS sequence"/>
</dbReference>
<keyword evidence="5 6" id="KW-0472">Membrane</keyword>
<feature type="transmembrane region" description="Helical" evidence="6">
    <location>
        <begin position="126"/>
        <end position="145"/>
    </location>
</feature>
<feature type="transmembrane region" description="Helical" evidence="6">
    <location>
        <begin position="69"/>
        <end position="92"/>
    </location>
</feature>
<gene>
    <name evidence="8" type="ORF">SUH3_01635</name>
</gene>
<proteinExistence type="inferred from homology"/>
<dbReference type="GO" id="GO:0016020">
    <property type="term" value="C:membrane"/>
    <property type="evidence" value="ECO:0007669"/>
    <property type="project" value="UniProtKB-SubCell"/>
</dbReference>
<feature type="transmembrane region" description="Helical" evidence="6">
    <location>
        <begin position="187"/>
        <end position="205"/>
    </location>
</feature>
<reference evidence="8 9" key="1">
    <citation type="submission" date="2014-01" db="EMBL/GenBank/DDBJ databases">
        <title>Sulfitobacter sp. H3 (MCCC 1A00686) Genome Sequencing.</title>
        <authorList>
            <person name="Lai Q."/>
            <person name="Hong Z."/>
        </authorList>
    </citation>
    <scope>NUCLEOTIDE SEQUENCE [LARGE SCALE GENOMIC DNA]</scope>
    <source>
        <strain evidence="8 9">H3</strain>
    </source>
</reference>
<dbReference type="AlphaFoldDB" id="A0A073J514"/>
<feature type="transmembrane region" description="Helical" evidence="6">
    <location>
        <begin position="35"/>
        <end position="57"/>
    </location>
</feature>